<evidence type="ECO:0000313" key="2">
    <source>
        <dbReference type="EMBL" id="RKO89841.1"/>
    </source>
</evidence>
<feature type="compositionally biased region" description="Basic and acidic residues" evidence="1">
    <location>
        <begin position="165"/>
        <end position="177"/>
    </location>
</feature>
<dbReference type="AlphaFoldDB" id="A0A4P9WB45"/>
<gene>
    <name evidence="2" type="ORF">BDK51DRAFT_40848</name>
</gene>
<evidence type="ECO:0000313" key="3">
    <source>
        <dbReference type="Proteomes" id="UP000269721"/>
    </source>
</evidence>
<protein>
    <submittedName>
        <fullName evidence="2">Uncharacterized protein</fullName>
    </submittedName>
</protein>
<dbReference type="EMBL" id="KZ995858">
    <property type="protein sequence ID" value="RKO89841.1"/>
    <property type="molecule type" value="Genomic_DNA"/>
</dbReference>
<dbReference type="Proteomes" id="UP000269721">
    <property type="component" value="Unassembled WGS sequence"/>
</dbReference>
<feature type="compositionally biased region" description="Basic and acidic residues" evidence="1">
    <location>
        <begin position="146"/>
        <end position="156"/>
    </location>
</feature>
<name>A0A4P9WB45_9FUNG</name>
<feature type="region of interest" description="Disordered" evidence="1">
    <location>
        <begin position="109"/>
        <end position="201"/>
    </location>
</feature>
<organism evidence="2 3">
    <name type="scientific">Blyttiomyces helicus</name>
    <dbReference type="NCBI Taxonomy" id="388810"/>
    <lineage>
        <taxon>Eukaryota</taxon>
        <taxon>Fungi</taxon>
        <taxon>Fungi incertae sedis</taxon>
        <taxon>Chytridiomycota</taxon>
        <taxon>Chytridiomycota incertae sedis</taxon>
        <taxon>Chytridiomycetes</taxon>
        <taxon>Chytridiomycetes incertae sedis</taxon>
        <taxon>Blyttiomyces</taxon>
    </lineage>
</organism>
<evidence type="ECO:0000256" key="1">
    <source>
        <dbReference type="SAM" id="MobiDB-lite"/>
    </source>
</evidence>
<feature type="region of interest" description="Disordered" evidence="1">
    <location>
        <begin position="1"/>
        <end position="28"/>
    </location>
</feature>
<feature type="compositionally biased region" description="Basic and acidic residues" evidence="1">
    <location>
        <begin position="16"/>
        <end position="27"/>
    </location>
</feature>
<sequence length="319" mass="34786">MDSKIGVRTQEPGWSSRKDHEEAEGHLTRPNNIMNKKHHILRFIAAAHRLPRWIQRSAKVGKAGHSCAPWLGDVSPRYWESPAVHDHRMSFIEFLFFVRKGLTTKLPRRRSSINVSESGSLDPERARPALGSFARADDDTVPSDRASAEEQRRVDLVEEPPSAESEIRAGGEREKADTLLGTGGQHREPPHPPPPPIGSRATHLLTFYRSRCGSGQLFGSGMNPSLPLRGSSATIASRLSPPEGTSVQGSSRPAFGADAMTTTFTSLVSTTDQNSKTILVGQDDPGSVGLSTPKFGPVPRIEHFIIPVAPARLFQMLAS</sequence>
<accession>A0A4P9WB45</accession>
<keyword evidence="3" id="KW-1185">Reference proteome</keyword>
<proteinExistence type="predicted"/>
<reference evidence="3" key="1">
    <citation type="journal article" date="2018" name="Nat. Microbiol.">
        <title>Leveraging single-cell genomics to expand the fungal tree of life.</title>
        <authorList>
            <person name="Ahrendt S.R."/>
            <person name="Quandt C.A."/>
            <person name="Ciobanu D."/>
            <person name="Clum A."/>
            <person name="Salamov A."/>
            <person name="Andreopoulos B."/>
            <person name="Cheng J.F."/>
            <person name="Woyke T."/>
            <person name="Pelin A."/>
            <person name="Henrissat B."/>
            <person name="Reynolds N.K."/>
            <person name="Benny G.L."/>
            <person name="Smith M.E."/>
            <person name="James T.Y."/>
            <person name="Grigoriev I.V."/>
        </authorList>
    </citation>
    <scope>NUCLEOTIDE SEQUENCE [LARGE SCALE GENOMIC DNA]</scope>
</reference>